<evidence type="ECO:0000256" key="3">
    <source>
        <dbReference type="ARBA" id="ARBA00022475"/>
    </source>
</evidence>
<dbReference type="SUPFAM" id="SSF50182">
    <property type="entry name" value="Sm-like ribonucleoproteins"/>
    <property type="match status" value="1"/>
</dbReference>
<name>Q1ERC0_9ARCH</name>
<dbReference type="GO" id="GO:0008381">
    <property type="term" value="F:mechanosensitive monoatomic ion channel activity"/>
    <property type="evidence" value="ECO:0007669"/>
    <property type="project" value="InterPro"/>
</dbReference>
<keyword evidence="4 8" id="KW-0812">Transmembrane</keyword>
<dbReference type="InterPro" id="IPR010920">
    <property type="entry name" value="LSM_dom_sf"/>
</dbReference>
<feature type="transmembrane region" description="Helical" evidence="8">
    <location>
        <begin position="20"/>
        <end position="40"/>
    </location>
</feature>
<reference evidence="11" key="1">
    <citation type="submission" date="2006-01" db="EMBL/GenBank/DDBJ databases">
        <title>uncultured crenarchaeote 31-F-01.</title>
        <authorList>
            <person name="Nunoura T."/>
            <person name="Takami H."/>
            <person name="Oida H."/>
            <person name="Nishi S."/>
            <person name="Shimamura S."/>
            <person name="Takai K."/>
            <person name="Ishino Y."/>
            <person name="Horikoshi K."/>
        </authorList>
    </citation>
    <scope>NUCLEOTIDE SEQUENCE</scope>
</reference>
<dbReference type="Gene3D" id="3.30.70.100">
    <property type="match status" value="1"/>
</dbReference>
<dbReference type="InterPro" id="IPR006685">
    <property type="entry name" value="MscS_channel_2nd"/>
</dbReference>
<comment type="similarity">
    <text evidence="2">Belongs to the MscS (TC 1.A.23) family.</text>
</comment>
<evidence type="ECO:0000256" key="5">
    <source>
        <dbReference type="ARBA" id="ARBA00022989"/>
    </source>
</evidence>
<dbReference type="InterPro" id="IPR023408">
    <property type="entry name" value="MscS_beta-dom_sf"/>
</dbReference>
<evidence type="ECO:0000256" key="4">
    <source>
        <dbReference type="ARBA" id="ARBA00022692"/>
    </source>
</evidence>
<evidence type="ECO:0000256" key="2">
    <source>
        <dbReference type="ARBA" id="ARBA00008017"/>
    </source>
</evidence>
<dbReference type="InterPro" id="IPR045275">
    <property type="entry name" value="MscS_archaea/bacteria_type"/>
</dbReference>
<comment type="subcellular location">
    <subcellularLocation>
        <location evidence="1">Cell membrane</location>
        <topology evidence="1">Multi-pass membrane protein</topology>
    </subcellularLocation>
</comment>
<evidence type="ECO:0000256" key="8">
    <source>
        <dbReference type="SAM" id="Phobius"/>
    </source>
</evidence>
<dbReference type="Gene3D" id="2.30.30.60">
    <property type="match status" value="1"/>
</dbReference>
<dbReference type="GO" id="GO:0005886">
    <property type="term" value="C:plasma membrane"/>
    <property type="evidence" value="ECO:0007669"/>
    <property type="project" value="UniProtKB-SubCell"/>
</dbReference>
<feature type="compositionally biased region" description="Basic and acidic residues" evidence="7">
    <location>
        <begin position="270"/>
        <end position="282"/>
    </location>
</feature>
<keyword evidence="3" id="KW-1003">Cell membrane</keyword>
<evidence type="ECO:0000256" key="7">
    <source>
        <dbReference type="SAM" id="MobiDB-lite"/>
    </source>
</evidence>
<evidence type="ECO:0000259" key="10">
    <source>
        <dbReference type="Pfam" id="PF21082"/>
    </source>
</evidence>
<evidence type="ECO:0000256" key="1">
    <source>
        <dbReference type="ARBA" id="ARBA00004651"/>
    </source>
</evidence>
<dbReference type="Gene3D" id="1.10.287.1260">
    <property type="match status" value="1"/>
</dbReference>
<proteinExistence type="inferred from homology"/>
<feature type="region of interest" description="Disordered" evidence="7">
    <location>
        <begin position="270"/>
        <end position="303"/>
    </location>
</feature>
<feature type="transmembrane region" description="Helical" evidence="8">
    <location>
        <begin position="61"/>
        <end position="80"/>
    </location>
</feature>
<gene>
    <name evidence="11" type="primary">HGP-06</name>
</gene>
<dbReference type="PANTHER" id="PTHR30221:SF20">
    <property type="entry name" value="SMALL-CONDUCTANCE MECHANOSENSITIVE CHANNEL"/>
    <property type="match status" value="1"/>
</dbReference>
<dbReference type="InterPro" id="IPR011066">
    <property type="entry name" value="MscS_channel_C_sf"/>
</dbReference>
<dbReference type="EMBL" id="AB246700">
    <property type="protein sequence ID" value="BAE95206.1"/>
    <property type="molecule type" value="Genomic_DNA"/>
</dbReference>
<accession>Q1ERC0</accession>
<dbReference type="SUPFAM" id="SSF82861">
    <property type="entry name" value="Mechanosensitive channel protein MscS (YggB), transmembrane region"/>
    <property type="match status" value="1"/>
</dbReference>
<evidence type="ECO:0000313" key="11">
    <source>
        <dbReference type="EMBL" id="BAE95206.1"/>
    </source>
</evidence>
<dbReference type="InterPro" id="IPR049278">
    <property type="entry name" value="MS_channel_C"/>
</dbReference>
<evidence type="ECO:0000259" key="9">
    <source>
        <dbReference type="Pfam" id="PF00924"/>
    </source>
</evidence>
<feature type="domain" description="Mechanosensitive ion channel MscS" evidence="9">
    <location>
        <begin position="103"/>
        <end position="170"/>
    </location>
</feature>
<evidence type="ECO:0000256" key="6">
    <source>
        <dbReference type="ARBA" id="ARBA00023136"/>
    </source>
</evidence>
<sequence length="303" mass="32977">MVGEIALGTIEILGTRIELLKVLISIAIVAVGVVVARLVRIPVSYFLTKYAPQAAPLASRAVFWVIVGIAVLSAIGNLGVELTGVLLAGGIAGIIIGFAVQSTVANLFSGLFMQIDRAFRIGDAIEVAEMNVAGVVTDITAFSVVLRRFDGVYVRIPNEKIFTSQVRNFGRNVARRVEVTVGIAYKEDMSKAIEVIRRIVDEDPRILALPEPRIMVWELGSSSVNINIWCWVPTQEFFNVRGELVKRVKEALDANGIEIPFQQVTVWFGDKGKGKGKGKGEGEGEEGEDEEKGGRLRLPSLNE</sequence>
<feature type="domain" description="Mechanosensitive ion channel MscS C-terminal" evidence="10">
    <location>
        <begin position="177"/>
        <end position="259"/>
    </location>
</feature>
<dbReference type="Pfam" id="PF21082">
    <property type="entry name" value="MS_channel_3rd"/>
    <property type="match status" value="1"/>
</dbReference>
<organism evidence="11">
    <name type="scientific">uncultured Candidatus Nitrosocaldus sp</name>
    <dbReference type="NCBI Taxonomy" id="766501"/>
    <lineage>
        <taxon>Archaea</taxon>
        <taxon>Nitrososphaerota</taxon>
        <taxon>Nitrososphaeria</taxon>
        <taxon>Candidatus Nitrosocaldales</taxon>
        <taxon>Candidatus Nitrosocaldaceae</taxon>
        <taxon>Candidatus Nitrosocaldus</taxon>
        <taxon>environmental samples</taxon>
    </lineage>
</organism>
<dbReference type="Pfam" id="PF00924">
    <property type="entry name" value="MS_channel_2nd"/>
    <property type="match status" value="1"/>
</dbReference>
<protein>
    <submittedName>
        <fullName evidence="11">Hypothetical conserved protein</fullName>
    </submittedName>
</protein>
<dbReference type="PANTHER" id="PTHR30221">
    <property type="entry name" value="SMALL-CONDUCTANCE MECHANOSENSITIVE CHANNEL"/>
    <property type="match status" value="1"/>
</dbReference>
<dbReference type="InterPro" id="IPR011014">
    <property type="entry name" value="MscS_channel_TM-2"/>
</dbReference>
<keyword evidence="5 8" id="KW-1133">Transmembrane helix</keyword>
<dbReference type="AlphaFoldDB" id="Q1ERC0"/>
<feature type="transmembrane region" description="Helical" evidence="8">
    <location>
        <begin position="86"/>
        <end position="112"/>
    </location>
</feature>
<keyword evidence="6 8" id="KW-0472">Membrane</keyword>
<dbReference type="SUPFAM" id="SSF82689">
    <property type="entry name" value="Mechanosensitive channel protein MscS (YggB), C-terminal domain"/>
    <property type="match status" value="1"/>
</dbReference>